<keyword evidence="3" id="KW-0862">Zinc</keyword>
<evidence type="ECO:0000259" key="9">
    <source>
        <dbReference type="PROSITE" id="PS50114"/>
    </source>
</evidence>
<sequence length="362" mass="39902">MQPGPAPPAPARELKDVLYILDSNGRIKYASPSTFSVTGYQPEDIVDTFLREIVHPDDMGTFTSEMNECIATGNPLRVFYRMKKKDNQYAIFEAVGHAHIAAAKFAPNPSNRSPFCQAVFIMSRPYPTRNASLLDSFLEHKIENERLRRRIAELRREEDEEEAASQQSWLNETRSDVTPSDDTIMSSAQGAAIFKPVIDAQAMRPPERLLNGALTRENLEGATAGSRPDSIGDKMARYEGSSRTDTIEMLTGLRYFEGERSRGITTGSSSLTLIKGDVGIAIPVDRDPKTGEKKKKLKIAEEYVCTDCGTLDSPEWRKGPSGPKTLCNACGLRWAKKEKKQRSANGTASSTAPPLPLPSGDT</sequence>
<evidence type="ECO:0000313" key="10">
    <source>
        <dbReference type="EMBL" id="KAJ3580025.1"/>
    </source>
</evidence>
<dbReference type="SMART" id="SM00091">
    <property type="entry name" value="PAS"/>
    <property type="match status" value="1"/>
</dbReference>
<dbReference type="GO" id="GO:0006355">
    <property type="term" value="P:regulation of DNA-templated transcription"/>
    <property type="evidence" value="ECO:0007669"/>
    <property type="project" value="InterPro"/>
</dbReference>
<dbReference type="NCBIfam" id="TIGR00229">
    <property type="entry name" value="sensory_box"/>
    <property type="match status" value="1"/>
</dbReference>
<dbReference type="EMBL" id="JANPWZ010000035">
    <property type="protein sequence ID" value="KAJ3580025.1"/>
    <property type="molecule type" value="Genomic_DNA"/>
</dbReference>
<feature type="domain" description="GATA-type" evidence="9">
    <location>
        <begin position="299"/>
        <end position="332"/>
    </location>
</feature>
<dbReference type="GO" id="GO:0043565">
    <property type="term" value="F:sequence-specific DNA binding"/>
    <property type="evidence" value="ECO:0007669"/>
    <property type="project" value="InterPro"/>
</dbReference>
<dbReference type="SMART" id="SM00401">
    <property type="entry name" value="ZnF_GATA"/>
    <property type="match status" value="1"/>
</dbReference>
<dbReference type="InterPro" id="IPR013088">
    <property type="entry name" value="Znf_NHR/GATA"/>
</dbReference>
<dbReference type="Gene3D" id="3.30.450.20">
    <property type="entry name" value="PAS domain"/>
    <property type="match status" value="1"/>
</dbReference>
<dbReference type="Pfam" id="PF08447">
    <property type="entry name" value="PAS_3"/>
    <property type="match status" value="1"/>
</dbReference>
<evidence type="ECO:0000313" key="11">
    <source>
        <dbReference type="Proteomes" id="UP001148614"/>
    </source>
</evidence>
<evidence type="ECO:0000256" key="2">
    <source>
        <dbReference type="ARBA" id="ARBA00022771"/>
    </source>
</evidence>
<proteinExistence type="predicted"/>
<dbReference type="PROSITE" id="PS50114">
    <property type="entry name" value="GATA_ZN_FINGER_2"/>
    <property type="match status" value="1"/>
</dbReference>
<dbReference type="InterPro" id="IPR000679">
    <property type="entry name" value="Znf_GATA"/>
</dbReference>
<dbReference type="InterPro" id="IPR013655">
    <property type="entry name" value="PAS_fold_3"/>
</dbReference>
<evidence type="ECO:0000256" key="1">
    <source>
        <dbReference type="ARBA" id="ARBA00022723"/>
    </source>
</evidence>
<evidence type="ECO:0000256" key="5">
    <source>
        <dbReference type="ARBA" id="ARBA00023163"/>
    </source>
</evidence>
<dbReference type="AlphaFoldDB" id="A0A9W8NNQ3"/>
<dbReference type="Proteomes" id="UP001148614">
    <property type="component" value="Unassembled WGS sequence"/>
</dbReference>
<keyword evidence="5" id="KW-0804">Transcription</keyword>
<dbReference type="GO" id="GO:0008270">
    <property type="term" value="F:zinc ion binding"/>
    <property type="evidence" value="ECO:0007669"/>
    <property type="project" value="UniProtKB-KW"/>
</dbReference>
<feature type="region of interest" description="Disordered" evidence="7">
    <location>
        <begin position="338"/>
        <end position="362"/>
    </location>
</feature>
<evidence type="ECO:0000256" key="3">
    <source>
        <dbReference type="ARBA" id="ARBA00022833"/>
    </source>
</evidence>
<dbReference type="SUPFAM" id="SSF55785">
    <property type="entry name" value="PYP-like sensor domain (PAS domain)"/>
    <property type="match status" value="1"/>
</dbReference>
<dbReference type="SUPFAM" id="SSF57716">
    <property type="entry name" value="Glucocorticoid receptor-like (DNA-binding domain)"/>
    <property type="match status" value="1"/>
</dbReference>
<name>A0A9W8NNQ3_9PEZI</name>
<accession>A0A9W8NNQ3</accession>
<dbReference type="Gene3D" id="3.30.50.10">
    <property type="entry name" value="Erythroid Transcription Factor GATA-1, subunit A"/>
    <property type="match status" value="1"/>
</dbReference>
<evidence type="ECO:0000256" key="7">
    <source>
        <dbReference type="SAM" id="MobiDB-lite"/>
    </source>
</evidence>
<reference evidence="10" key="1">
    <citation type="submission" date="2022-07" db="EMBL/GenBank/DDBJ databases">
        <title>Genome Sequence of Xylaria arbuscula.</title>
        <authorList>
            <person name="Buettner E."/>
        </authorList>
    </citation>
    <scope>NUCLEOTIDE SEQUENCE</scope>
    <source>
        <strain evidence="10">VT107</strain>
    </source>
</reference>
<dbReference type="PROSITE" id="PS00344">
    <property type="entry name" value="GATA_ZN_FINGER_1"/>
    <property type="match status" value="1"/>
</dbReference>
<dbReference type="CDD" id="cd00202">
    <property type="entry name" value="ZnF_GATA"/>
    <property type="match status" value="1"/>
</dbReference>
<comment type="caution">
    <text evidence="10">The sequence shown here is derived from an EMBL/GenBank/DDBJ whole genome shotgun (WGS) entry which is preliminary data.</text>
</comment>
<organism evidence="10 11">
    <name type="scientific">Xylaria arbuscula</name>
    <dbReference type="NCBI Taxonomy" id="114810"/>
    <lineage>
        <taxon>Eukaryota</taxon>
        <taxon>Fungi</taxon>
        <taxon>Dikarya</taxon>
        <taxon>Ascomycota</taxon>
        <taxon>Pezizomycotina</taxon>
        <taxon>Sordariomycetes</taxon>
        <taxon>Xylariomycetidae</taxon>
        <taxon>Xylariales</taxon>
        <taxon>Xylariaceae</taxon>
        <taxon>Xylaria</taxon>
    </lineage>
</organism>
<keyword evidence="2 6" id="KW-0863">Zinc-finger</keyword>
<dbReference type="Pfam" id="PF00320">
    <property type="entry name" value="GATA"/>
    <property type="match status" value="1"/>
</dbReference>
<protein>
    <submittedName>
        <fullName evidence="10">Uncharacterized protein</fullName>
    </submittedName>
</protein>
<dbReference type="PROSITE" id="PS50112">
    <property type="entry name" value="PAS"/>
    <property type="match status" value="1"/>
</dbReference>
<gene>
    <name evidence="10" type="ORF">NPX13_g539</name>
</gene>
<dbReference type="VEuPathDB" id="FungiDB:F4678DRAFT_413919"/>
<feature type="region of interest" description="Disordered" evidence="7">
    <location>
        <begin position="156"/>
        <end position="181"/>
    </location>
</feature>
<dbReference type="PANTHER" id="PTHR47172:SF24">
    <property type="entry name" value="GATA ZINC FINGER DOMAIN-CONTAINING PROTEIN 14-RELATED"/>
    <property type="match status" value="1"/>
</dbReference>
<keyword evidence="4" id="KW-0805">Transcription regulation</keyword>
<dbReference type="InterPro" id="IPR035965">
    <property type="entry name" value="PAS-like_dom_sf"/>
</dbReference>
<feature type="compositionally biased region" description="Polar residues" evidence="7">
    <location>
        <begin position="164"/>
        <end position="181"/>
    </location>
</feature>
<feature type="compositionally biased region" description="Pro residues" evidence="7">
    <location>
        <begin position="353"/>
        <end position="362"/>
    </location>
</feature>
<dbReference type="CDD" id="cd00130">
    <property type="entry name" value="PAS"/>
    <property type="match status" value="1"/>
</dbReference>
<feature type="domain" description="PAS" evidence="8">
    <location>
        <begin position="18"/>
        <end position="73"/>
    </location>
</feature>
<dbReference type="PANTHER" id="PTHR47172">
    <property type="entry name" value="OS01G0976800 PROTEIN"/>
    <property type="match status" value="1"/>
</dbReference>
<dbReference type="InterPro" id="IPR000014">
    <property type="entry name" value="PAS"/>
</dbReference>
<evidence type="ECO:0000256" key="4">
    <source>
        <dbReference type="ARBA" id="ARBA00023015"/>
    </source>
</evidence>
<evidence type="ECO:0000259" key="8">
    <source>
        <dbReference type="PROSITE" id="PS50112"/>
    </source>
</evidence>
<evidence type="ECO:0000256" key="6">
    <source>
        <dbReference type="PROSITE-ProRule" id="PRU00094"/>
    </source>
</evidence>
<keyword evidence="11" id="KW-1185">Reference proteome</keyword>
<keyword evidence="1" id="KW-0479">Metal-binding</keyword>